<dbReference type="InterPro" id="IPR011990">
    <property type="entry name" value="TPR-like_helical_dom_sf"/>
</dbReference>
<feature type="non-terminal residue" evidence="4">
    <location>
        <position position="1041"/>
    </location>
</feature>
<dbReference type="EMBL" id="CAJNNW010005680">
    <property type="protein sequence ID" value="CAE8647623.1"/>
    <property type="molecule type" value="Genomic_DNA"/>
</dbReference>
<organism evidence="4 5">
    <name type="scientific">Polarella glacialis</name>
    <name type="common">Dinoflagellate</name>
    <dbReference type="NCBI Taxonomy" id="89957"/>
    <lineage>
        <taxon>Eukaryota</taxon>
        <taxon>Sar</taxon>
        <taxon>Alveolata</taxon>
        <taxon>Dinophyceae</taxon>
        <taxon>Suessiales</taxon>
        <taxon>Suessiaceae</taxon>
        <taxon>Polarella</taxon>
    </lineage>
</organism>
<dbReference type="Gene3D" id="1.25.40.10">
    <property type="entry name" value="Tetratricopeptide repeat domain"/>
    <property type="match status" value="1"/>
</dbReference>
<keyword evidence="3" id="KW-1133">Transmembrane helix</keyword>
<reference evidence="4" key="1">
    <citation type="submission" date="2021-02" db="EMBL/GenBank/DDBJ databases">
        <authorList>
            <person name="Dougan E. K."/>
            <person name="Rhodes N."/>
            <person name="Thang M."/>
            <person name="Chan C."/>
        </authorList>
    </citation>
    <scope>NUCLEOTIDE SEQUENCE</scope>
</reference>
<evidence type="ECO:0000256" key="2">
    <source>
        <dbReference type="SAM" id="MobiDB-lite"/>
    </source>
</evidence>
<protein>
    <submittedName>
        <fullName evidence="4">Uncharacterized protein</fullName>
    </submittedName>
</protein>
<dbReference type="InterPro" id="IPR002885">
    <property type="entry name" value="PPR_rpt"/>
</dbReference>
<feature type="repeat" description="PPR" evidence="1">
    <location>
        <begin position="15"/>
        <end position="49"/>
    </location>
</feature>
<evidence type="ECO:0000256" key="3">
    <source>
        <dbReference type="SAM" id="Phobius"/>
    </source>
</evidence>
<keyword evidence="3" id="KW-0472">Membrane</keyword>
<feature type="compositionally biased region" description="Acidic residues" evidence="2">
    <location>
        <begin position="952"/>
        <end position="963"/>
    </location>
</feature>
<evidence type="ECO:0000313" key="5">
    <source>
        <dbReference type="Proteomes" id="UP000626109"/>
    </source>
</evidence>
<evidence type="ECO:0000313" key="4">
    <source>
        <dbReference type="EMBL" id="CAE8647623.1"/>
    </source>
</evidence>
<dbReference type="Proteomes" id="UP000626109">
    <property type="component" value="Unassembled WGS sequence"/>
</dbReference>
<sequence length="1041" mass="114000">ALVGLGGRGAGLSCSPVLYRTVAKAFAKSRDVAGTERWILEMSDRGLEPGLEGYSTILRACGAEGQLQRLHCRTGEDAIHDSNILARLTFSSVLVGLADGGRGQEAASWLGPIPERFVREESSICLCVRCNGGADLAERLRISILGVCQRISDGCKSEEEKRTKDSLLMQMTLPMPFEPVDELRQQLNMISLEEERVIARFPSCYGDSPSESATDHLGSGWVGALRCEASCSTVLFGFGEASDSLVLPKLIAIETRRADPVWRAVFAVTFRDIRDRFLCEGLAENHERRSEPCGRCGQLTHALCESCNDIEHSPWAICANCDRLHLICRLCEQHGRTWWASRAENAARFGGYIVMGAFVTPSGGVVRIGQASPADKRPLRSSSPPPADGAVGVLRAPTMMSQMFLERKEEDEVKMGQMFLKLKEEDHEAKRRKLDKKYESQEQLSTGSAPSTPTLADTATAADCLTPSPMFCSTMDDIYEFATTCTAARKVLKWMGVKSVLDLACMFSSESDLRMKLKKCNEPEDIVCNVIRAWKLACTNEEHLIDEASTRLETGLATSNLRPEPASIASIKKSSKGLYGPPDRHSRLSVTTVLPPSKVAVKEFDKRDTHLEFVWNLYVELGDKGLRLSQAVREDAGADKTGFMRNFREFDEGQLRNKLSVLMRWQKWYESKYTSEQPYWLPSANAVSAFLAYVSQGGPTASSGVFQGLLWWASYVGIPFHLTDPSVCSNKAKKPGHSEEPVPPIDIMMFDRLLSLALALQGSVSIFAAAVLLLLSAGIRFEHIQRSTKLRVQDGCLAGTCARGKRRDAGVRPLFEWGIAFNAPAYVLVQVHGDLPVFAAGVPDPRKGEPLVRQLIFEALLAHLGGYLYDGAGTSSSAGQLGGSAAQLCSQQRRLQRAPQSATDEGAEIQPGYDDVTREMRNHRWRPDEVQTVAPADKAAAEDTVSAAASSDNDEPSTGDEEEPTLTAATILLLAQSNKAPMHLVQKVVEYRALMPWCRDSVFKVPHLTRGTGLSKGAGQICVACLARAPLSISRALKDMD</sequence>
<feature type="region of interest" description="Disordered" evidence="2">
    <location>
        <begin position="369"/>
        <end position="392"/>
    </location>
</feature>
<keyword evidence="3" id="KW-0812">Transmembrane</keyword>
<feature type="region of interest" description="Disordered" evidence="2">
    <location>
        <begin position="431"/>
        <end position="455"/>
    </location>
</feature>
<feature type="region of interest" description="Disordered" evidence="2">
    <location>
        <begin position="929"/>
        <end position="963"/>
    </location>
</feature>
<dbReference type="AlphaFoldDB" id="A0A813IAT6"/>
<comment type="caution">
    <text evidence="4">The sequence shown here is derived from an EMBL/GenBank/DDBJ whole genome shotgun (WGS) entry which is preliminary data.</text>
</comment>
<dbReference type="PROSITE" id="PS51375">
    <property type="entry name" value="PPR"/>
    <property type="match status" value="1"/>
</dbReference>
<evidence type="ECO:0000256" key="1">
    <source>
        <dbReference type="PROSITE-ProRule" id="PRU00708"/>
    </source>
</evidence>
<feature type="compositionally biased region" description="Low complexity" evidence="2">
    <location>
        <begin position="936"/>
        <end position="951"/>
    </location>
</feature>
<feature type="transmembrane region" description="Helical" evidence="3">
    <location>
        <begin position="753"/>
        <end position="779"/>
    </location>
</feature>
<proteinExistence type="predicted"/>
<gene>
    <name evidence="4" type="ORF">PGLA2088_LOCUS5840</name>
</gene>
<name>A0A813IAT6_POLGL</name>
<accession>A0A813IAT6</accession>